<dbReference type="AlphaFoldDB" id="A0A9Y2ICC9"/>
<accession>A0A9Y2ICC9</accession>
<evidence type="ECO:0000256" key="10">
    <source>
        <dbReference type="ARBA" id="ARBA00034078"/>
    </source>
</evidence>
<dbReference type="PANTHER" id="PTHR43513:SF3">
    <property type="entry name" value="DIHYDROOROTATE DEHYDROGENASE B (NAD(+)), ELECTRON TRANSFER SUBUNIT-RELATED"/>
    <property type="match status" value="1"/>
</dbReference>
<comment type="cofactor">
    <cofactor evidence="10">
        <name>[2Fe-2S] cluster</name>
        <dbReference type="ChEBI" id="CHEBI:190135"/>
    </cofactor>
</comment>
<reference evidence="15 16" key="1">
    <citation type="submission" date="2023-06" db="EMBL/GenBank/DDBJ databases">
        <authorList>
            <person name="Oyuntsetseg B."/>
            <person name="Kim S.B."/>
        </authorList>
    </citation>
    <scope>NUCLEOTIDE SEQUENCE [LARGE SCALE GENOMIC DNA]</scope>
    <source>
        <strain evidence="15 16">2-15</strain>
    </source>
</reference>
<dbReference type="Gene3D" id="2.40.30.10">
    <property type="entry name" value="Translation factors"/>
    <property type="match status" value="1"/>
</dbReference>
<evidence type="ECO:0000256" key="12">
    <source>
        <dbReference type="PIRSR" id="PIRSR006816-2"/>
    </source>
</evidence>
<dbReference type="GO" id="GO:0046872">
    <property type="term" value="F:metal ion binding"/>
    <property type="evidence" value="ECO:0007669"/>
    <property type="project" value="UniProtKB-KW"/>
</dbReference>
<evidence type="ECO:0000256" key="8">
    <source>
        <dbReference type="ARBA" id="ARBA00023004"/>
    </source>
</evidence>
<dbReference type="PIRSF" id="PIRSF006816">
    <property type="entry name" value="Cyc3_hyd_g"/>
    <property type="match status" value="1"/>
</dbReference>
<dbReference type="CDD" id="cd06218">
    <property type="entry name" value="DHOD_e_trans"/>
    <property type="match status" value="1"/>
</dbReference>
<dbReference type="InterPro" id="IPR019480">
    <property type="entry name" value="Dihydroorotate_DH_Fe-S-bd"/>
</dbReference>
<evidence type="ECO:0000256" key="7">
    <source>
        <dbReference type="ARBA" id="ARBA00022982"/>
    </source>
</evidence>
<dbReference type="Gene3D" id="3.40.50.80">
    <property type="entry name" value="Nucleotide-binding domain of ferredoxin-NADP reductase (FNR) module"/>
    <property type="match status" value="1"/>
</dbReference>
<dbReference type="InterPro" id="IPR017927">
    <property type="entry name" value="FAD-bd_FR_type"/>
</dbReference>
<evidence type="ECO:0000256" key="4">
    <source>
        <dbReference type="ARBA" id="ARBA00022714"/>
    </source>
</evidence>
<dbReference type="GO" id="GO:0051537">
    <property type="term" value="F:2 iron, 2 sulfur cluster binding"/>
    <property type="evidence" value="ECO:0007669"/>
    <property type="project" value="UniProtKB-KW"/>
</dbReference>
<dbReference type="InterPro" id="IPR050353">
    <property type="entry name" value="PyrK_electron_transfer"/>
</dbReference>
<comment type="similarity">
    <text evidence="1">Belongs to the PyrK family.</text>
</comment>
<keyword evidence="2" id="KW-0813">Transport</keyword>
<keyword evidence="6 11" id="KW-0274">FAD</keyword>
<evidence type="ECO:0000256" key="5">
    <source>
        <dbReference type="ARBA" id="ARBA00022723"/>
    </source>
</evidence>
<dbReference type="KEGG" id="acab:QRX50_39750"/>
<dbReference type="PROSITE" id="PS51384">
    <property type="entry name" value="FAD_FR"/>
    <property type="match status" value="1"/>
</dbReference>
<feature type="binding site" evidence="12">
    <location>
        <position position="258"/>
    </location>
    <ligand>
        <name>[2Fe-2S] cluster</name>
        <dbReference type="ChEBI" id="CHEBI:190135"/>
    </ligand>
</feature>
<comment type="cofactor">
    <cofactor evidence="11">
        <name>FAD</name>
        <dbReference type="ChEBI" id="CHEBI:57692"/>
    </cofactor>
    <text evidence="11">Binds 1 FAD per subunit.</text>
</comment>
<dbReference type="InterPro" id="IPR037117">
    <property type="entry name" value="Dihydroorotate_DH_ele_sf"/>
</dbReference>
<dbReference type="Pfam" id="PF10418">
    <property type="entry name" value="DHODB_Fe-S_bind"/>
    <property type="match status" value="1"/>
</dbReference>
<keyword evidence="5 12" id="KW-0479">Metal-binding</keyword>
<dbReference type="PANTHER" id="PTHR43513">
    <property type="entry name" value="DIHYDROOROTATE DEHYDROGENASE B (NAD(+)), ELECTRON TRANSFER SUBUNIT"/>
    <property type="match status" value="1"/>
</dbReference>
<dbReference type="RefSeq" id="WP_285968223.1">
    <property type="nucleotide sequence ID" value="NZ_CP127294.1"/>
</dbReference>
<feature type="binding site" evidence="11">
    <location>
        <begin position="102"/>
        <end position="103"/>
    </location>
    <ligand>
        <name>FAD</name>
        <dbReference type="ChEBI" id="CHEBI:57692"/>
    </ligand>
</feature>
<name>A0A9Y2ICC9_9PSEU</name>
<evidence type="ECO:0000259" key="14">
    <source>
        <dbReference type="PROSITE" id="PS51384"/>
    </source>
</evidence>
<keyword evidence="4 12" id="KW-0001">2Fe-2S</keyword>
<evidence type="ECO:0000256" key="6">
    <source>
        <dbReference type="ARBA" id="ARBA00022827"/>
    </source>
</evidence>
<comment type="cofactor">
    <cofactor evidence="12">
        <name>[2Fe-2S] cluster</name>
        <dbReference type="ChEBI" id="CHEBI:190135"/>
    </cofactor>
    <text evidence="12">Binds 1 [2Fe-2S] cluster per subunit.</text>
</comment>
<feature type="binding site" evidence="12">
    <location>
        <position position="273"/>
    </location>
    <ligand>
        <name>[2Fe-2S] cluster</name>
        <dbReference type="ChEBI" id="CHEBI:190135"/>
    </ligand>
</feature>
<feature type="domain" description="FAD-binding FR-type" evidence="14">
    <location>
        <begin position="25"/>
        <end position="127"/>
    </location>
</feature>
<feature type="binding site" evidence="12">
    <location>
        <position position="250"/>
    </location>
    <ligand>
        <name>[2Fe-2S] cluster</name>
        <dbReference type="ChEBI" id="CHEBI:190135"/>
    </ligand>
</feature>
<evidence type="ECO:0000256" key="13">
    <source>
        <dbReference type="SAM" id="MobiDB-lite"/>
    </source>
</evidence>
<dbReference type="Gene3D" id="2.10.240.10">
    <property type="entry name" value="Dihydroorotate dehydrogenase, electron transfer subunit"/>
    <property type="match status" value="1"/>
</dbReference>
<gene>
    <name evidence="15" type="ORF">QRX50_39750</name>
</gene>
<evidence type="ECO:0000256" key="2">
    <source>
        <dbReference type="ARBA" id="ARBA00022448"/>
    </source>
</evidence>
<evidence type="ECO:0000313" key="16">
    <source>
        <dbReference type="Proteomes" id="UP001236014"/>
    </source>
</evidence>
<keyword evidence="8 12" id="KW-0408">Iron</keyword>
<feature type="region of interest" description="Disordered" evidence="13">
    <location>
        <begin position="1"/>
        <end position="23"/>
    </location>
</feature>
<dbReference type="InterPro" id="IPR012165">
    <property type="entry name" value="Cyt_c3_hydrogenase_gsu"/>
</dbReference>
<dbReference type="GO" id="GO:0016491">
    <property type="term" value="F:oxidoreductase activity"/>
    <property type="evidence" value="ECO:0007669"/>
    <property type="project" value="InterPro"/>
</dbReference>
<proteinExistence type="inferred from homology"/>
<evidence type="ECO:0000256" key="3">
    <source>
        <dbReference type="ARBA" id="ARBA00022630"/>
    </source>
</evidence>
<dbReference type="SUPFAM" id="SSF52343">
    <property type="entry name" value="Ferredoxin reductase-like, C-terminal NADP-linked domain"/>
    <property type="match status" value="1"/>
</dbReference>
<dbReference type="EMBL" id="CP127294">
    <property type="protein sequence ID" value="WIX77482.1"/>
    <property type="molecule type" value="Genomic_DNA"/>
</dbReference>
<dbReference type="Proteomes" id="UP001236014">
    <property type="component" value="Chromosome"/>
</dbReference>
<dbReference type="InterPro" id="IPR017938">
    <property type="entry name" value="Riboflavin_synthase-like_b-brl"/>
</dbReference>
<evidence type="ECO:0000313" key="15">
    <source>
        <dbReference type="EMBL" id="WIX77482.1"/>
    </source>
</evidence>
<keyword evidence="9 12" id="KW-0411">Iron-sulfur</keyword>
<dbReference type="SUPFAM" id="SSF63380">
    <property type="entry name" value="Riboflavin synthase domain-like"/>
    <property type="match status" value="1"/>
</dbReference>
<organism evidence="15 16">
    <name type="scientific">Amycolatopsis carbonis</name>
    <dbReference type="NCBI Taxonomy" id="715471"/>
    <lineage>
        <taxon>Bacteria</taxon>
        <taxon>Bacillati</taxon>
        <taxon>Actinomycetota</taxon>
        <taxon>Actinomycetes</taxon>
        <taxon>Pseudonocardiales</taxon>
        <taxon>Pseudonocardiaceae</taxon>
        <taxon>Amycolatopsis</taxon>
    </lineage>
</organism>
<dbReference type="InterPro" id="IPR039261">
    <property type="entry name" value="FNR_nucleotide-bd"/>
</dbReference>
<evidence type="ECO:0000256" key="11">
    <source>
        <dbReference type="PIRSR" id="PIRSR006816-1"/>
    </source>
</evidence>
<evidence type="ECO:0000256" key="9">
    <source>
        <dbReference type="ARBA" id="ARBA00023014"/>
    </source>
</evidence>
<dbReference type="GO" id="GO:0050660">
    <property type="term" value="F:flavin adenine dinucleotide binding"/>
    <property type="evidence" value="ECO:0007669"/>
    <property type="project" value="InterPro"/>
</dbReference>
<keyword evidence="16" id="KW-1185">Reference proteome</keyword>
<dbReference type="GO" id="GO:0006221">
    <property type="term" value="P:pyrimidine nucleotide biosynthetic process"/>
    <property type="evidence" value="ECO:0007669"/>
    <property type="project" value="InterPro"/>
</dbReference>
<keyword evidence="3 11" id="KW-0285">Flavoprotein</keyword>
<evidence type="ECO:0000256" key="1">
    <source>
        <dbReference type="ARBA" id="ARBA00006422"/>
    </source>
</evidence>
<protein>
    <submittedName>
        <fullName evidence="15">Dihydroorotate dehydrogenase electron transfer subunit</fullName>
    </submittedName>
</protein>
<feature type="binding site" evidence="12">
    <location>
        <position position="255"/>
    </location>
    <ligand>
        <name>[2Fe-2S] cluster</name>
        <dbReference type="ChEBI" id="CHEBI:190135"/>
    </ligand>
</feature>
<sequence length="285" mass="30370">MTTTDAQAVRDHVTPLPDTGPVPAPTWHHAEVLEHRPEADRYQYLRLHAPSIARAATAGQFVMLTAARQGERGPVLPRPMAIYRRDAEAGTIEVVYGVVGDGTRKLTTFAAGETMLVVGPLGRGFHVPDDATRVLLVGRGIGTCSLTTVAQDLAGSGTELVAVASGRTPQAVIGADFYRECGAERVLTVTDDEGTSEIARLRAELTSTLDSSPPQRILTCGSDRLAWLCRELADRWGAEVQVSLEAHMACGLGYCHGCATGTRGGPEESPLICKDGPVFRLEKTA</sequence>
<keyword evidence="7" id="KW-0249">Electron transport</keyword>